<name>A0A1I8G9Q5_9PLAT</name>
<reference evidence="3" key="1">
    <citation type="submission" date="2016-11" db="UniProtKB">
        <authorList>
            <consortium name="WormBaseParasite"/>
        </authorList>
    </citation>
    <scope>IDENTIFICATION</scope>
</reference>
<feature type="compositionally biased region" description="Gly residues" evidence="1">
    <location>
        <begin position="99"/>
        <end position="116"/>
    </location>
</feature>
<feature type="compositionally biased region" description="Basic and acidic residues" evidence="1">
    <location>
        <begin position="16"/>
        <end position="29"/>
    </location>
</feature>
<evidence type="ECO:0000313" key="3">
    <source>
        <dbReference type="WBParaSite" id="maker-uti_cns_0001216-snap-gene-0.6-mRNA-1"/>
    </source>
</evidence>
<evidence type="ECO:0000313" key="2">
    <source>
        <dbReference type="Proteomes" id="UP000095280"/>
    </source>
</evidence>
<feature type="compositionally biased region" description="Low complexity" evidence="1">
    <location>
        <begin position="87"/>
        <end position="98"/>
    </location>
</feature>
<keyword evidence="2" id="KW-1185">Reference proteome</keyword>
<feature type="compositionally biased region" description="Basic and acidic residues" evidence="1">
    <location>
        <begin position="36"/>
        <end position="49"/>
    </location>
</feature>
<dbReference type="Proteomes" id="UP000095280">
    <property type="component" value="Unplaced"/>
</dbReference>
<sequence>MTETSNNDVQQTPEAEVPKSDDQEQEQKIPTETLGSDDKAAKVSGKAEEPDAAAAPAEQTDDYCTAESPEDAQQQPSAEDLDDLPDTAAAGNSDAANGSVGGGGGSGFGGVRTGGGKFDRVGAIA</sequence>
<organism evidence="2 3">
    <name type="scientific">Macrostomum lignano</name>
    <dbReference type="NCBI Taxonomy" id="282301"/>
    <lineage>
        <taxon>Eukaryota</taxon>
        <taxon>Metazoa</taxon>
        <taxon>Spiralia</taxon>
        <taxon>Lophotrochozoa</taxon>
        <taxon>Platyhelminthes</taxon>
        <taxon>Rhabditophora</taxon>
        <taxon>Macrostomorpha</taxon>
        <taxon>Macrostomida</taxon>
        <taxon>Macrostomidae</taxon>
        <taxon>Macrostomum</taxon>
    </lineage>
</organism>
<evidence type="ECO:0000256" key="1">
    <source>
        <dbReference type="SAM" id="MobiDB-lite"/>
    </source>
</evidence>
<dbReference type="WBParaSite" id="maker-uti_cns_0001216-snap-gene-0.6-mRNA-1">
    <property type="protein sequence ID" value="maker-uti_cns_0001216-snap-gene-0.6-mRNA-1"/>
    <property type="gene ID" value="maker-uti_cns_0001216-snap-gene-0.6"/>
</dbReference>
<feature type="compositionally biased region" description="Polar residues" evidence="1">
    <location>
        <begin position="1"/>
        <end position="13"/>
    </location>
</feature>
<feature type="region of interest" description="Disordered" evidence="1">
    <location>
        <begin position="1"/>
        <end position="125"/>
    </location>
</feature>
<proteinExistence type="predicted"/>
<accession>A0A1I8G9Q5</accession>
<protein>
    <submittedName>
        <fullName evidence="3">Uncharacterized protein</fullName>
    </submittedName>
</protein>
<dbReference type="AlphaFoldDB" id="A0A1I8G9Q5"/>